<dbReference type="Proteomes" id="UP000035704">
    <property type="component" value="Chromosome"/>
</dbReference>
<evidence type="ECO:0000256" key="6">
    <source>
        <dbReference type="ARBA" id="ARBA00022500"/>
    </source>
</evidence>
<organism evidence="12 13">
    <name type="scientific">Clostridium aceticum</name>
    <dbReference type="NCBI Taxonomy" id="84022"/>
    <lineage>
        <taxon>Bacteria</taxon>
        <taxon>Bacillati</taxon>
        <taxon>Bacillota</taxon>
        <taxon>Clostridia</taxon>
        <taxon>Eubacteriales</taxon>
        <taxon>Clostridiaceae</taxon>
        <taxon>Clostridium</taxon>
    </lineage>
</organism>
<evidence type="ECO:0000256" key="1">
    <source>
        <dbReference type="ARBA" id="ARBA00004413"/>
    </source>
</evidence>
<dbReference type="Gene3D" id="1.10.287.1700">
    <property type="match status" value="1"/>
</dbReference>
<evidence type="ECO:0000256" key="4">
    <source>
        <dbReference type="ARBA" id="ARBA00022448"/>
    </source>
</evidence>
<proteinExistence type="inferred from homology"/>
<evidence type="ECO:0000313" key="13">
    <source>
        <dbReference type="Proteomes" id="UP000035704"/>
    </source>
</evidence>
<dbReference type="GO" id="GO:0071973">
    <property type="term" value="P:bacterial-type flagellum-dependent cell motility"/>
    <property type="evidence" value="ECO:0007669"/>
    <property type="project" value="InterPro"/>
</dbReference>
<comment type="similarity">
    <text evidence="2">Belongs to the FliJ family.</text>
</comment>
<keyword evidence="7" id="KW-1005">Bacterial flagellum biogenesis</keyword>
<dbReference type="InterPro" id="IPR053716">
    <property type="entry name" value="Flag_assembly_chemotaxis_eff"/>
</dbReference>
<accession>A0A0G3WA31</accession>
<dbReference type="GO" id="GO:0044781">
    <property type="term" value="P:bacterial-type flagellum organization"/>
    <property type="evidence" value="ECO:0007669"/>
    <property type="project" value="UniProtKB-KW"/>
</dbReference>
<evidence type="ECO:0000256" key="10">
    <source>
        <dbReference type="ARBA" id="ARBA00023225"/>
    </source>
</evidence>
<evidence type="ECO:0000256" key="5">
    <source>
        <dbReference type="ARBA" id="ARBA00022475"/>
    </source>
</evidence>
<evidence type="ECO:0000256" key="3">
    <source>
        <dbReference type="ARBA" id="ARBA00020392"/>
    </source>
</evidence>
<dbReference type="GO" id="GO:0015031">
    <property type="term" value="P:protein transport"/>
    <property type="evidence" value="ECO:0007669"/>
    <property type="project" value="UniProtKB-KW"/>
</dbReference>
<evidence type="ECO:0000256" key="9">
    <source>
        <dbReference type="ARBA" id="ARBA00023136"/>
    </source>
</evidence>
<dbReference type="PATRIC" id="fig|84022.6.peg.2030"/>
<dbReference type="InterPro" id="IPR012823">
    <property type="entry name" value="Flagell_FliJ"/>
</dbReference>
<keyword evidence="11" id="KW-0175">Coiled coil</keyword>
<feature type="coiled-coil region" evidence="11">
    <location>
        <begin position="91"/>
        <end position="118"/>
    </location>
</feature>
<evidence type="ECO:0000256" key="8">
    <source>
        <dbReference type="ARBA" id="ARBA00022927"/>
    </source>
</evidence>
<reference evidence="12 13" key="1">
    <citation type="submission" date="2014-10" db="EMBL/GenBank/DDBJ databases">
        <title>Genome sequence of Clostridium aceticum DSM 1496.</title>
        <authorList>
            <person name="Poehlein A."/>
            <person name="Schiel-Bengelsdorf B."/>
            <person name="Gottschalk G."/>
            <person name="Duerre P."/>
            <person name="Daniel R."/>
        </authorList>
    </citation>
    <scope>NUCLEOTIDE SEQUENCE [LARGE SCALE GENOMIC DNA]</scope>
    <source>
        <strain evidence="12 13">DSM 1496</strain>
    </source>
</reference>
<keyword evidence="8" id="KW-0653">Protein transport</keyword>
<gene>
    <name evidence="12" type="primary">fliJ</name>
    <name evidence="12" type="ORF">CACET_c20330</name>
</gene>
<keyword evidence="10" id="KW-1006">Bacterial flagellum protein export</keyword>
<keyword evidence="12" id="KW-0282">Flagellum</keyword>
<dbReference type="Pfam" id="PF02050">
    <property type="entry name" value="FliJ"/>
    <property type="match status" value="1"/>
</dbReference>
<dbReference type="GO" id="GO:0006935">
    <property type="term" value="P:chemotaxis"/>
    <property type="evidence" value="ECO:0007669"/>
    <property type="project" value="UniProtKB-KW"/>
</dbReference>
<dbReference type="GO" id="GO:0009288">
    <property type="term" value="C:bacterial-type flagellum"/>
    <property type="evidence" value="ECO:0007669"/>
    <property type="project" value="InterPro"/>
</dbReference>
<evidence type="ECO:0000313" key="12">
    <source>
        <dbReference type="EMBL" id="AKL95481.1"/>
    </source>
</evidence>
<name>A0A0G3WA31_9CLOT</name>
<keyword evidence="6" id="KW-0145">Chemotaxis</keyword>
<keyword evidence="13" id="KW-1185">Reference proteome</keyword>
<keyword evidence="5" id="KW-1003">Cell membrane</keyword>
<dbReference type="AlphaFoldDB" id="A0A0G3WA31"/>
<dbReference type="NCBIfam" id="TIGR02473">
    <property type="entry name" value="flagell_FliJ"/>
    <property type="match status" value="1"/>
</dbReference>
<evidence type="ECO:0000256" key="2">
    <source>
        <dbReference type="ARBA" id="ARBA00010004"/>
    </source>
</evidence>
<comment type="subcellular location">
    <subcellularLocation>
        <location evidence="1">Cell membrane</location>
        <topology evidence="1">Peripheral membrane protein</topology>
        <orientation evidence="1">Cytoplasmic side</orientation>
    </subcellularLocation>
</comment>
<dbReference type="RefSeq" id="WP_052661528.1">
    <property type="nucleotide sequence ID" value="NZ_CP009687.1"/>
</dbReference>
<evidence type="ECO:0000256" key="7">
    <source>
        <dbReference type="ARBA" id="ARBA00022795"/>
    </source>
</evidence>
<dbReference type="STRING" id="84022.CACET_c20330"/>
<protein>
    <recommendedName>
        <fullName evidence="3">Flagellar FliJ protein</fullName>
    </recommendedName>
</protein>
<sequence>MAENFVYRFNHILRIKEKIEESKKYEFADLQKHLEKEKSDLNKLMEKKQFVIEHWNEKTQQDSIVTIKTLQDCSNNFQLVNNMIEKQAIKVKSYEWKLNQARVELVEAKKQTKIYEKLKEKDREVFISEQLKNEANLIDQLVTYKSTANKGG</sequence>
<keyword evidence="4" id="KW-0813">Transport</keyword>
<evidence type="ECO:0000256" key="11">
    <source>
        <dbReference type="SAM" id="Coils"/>
    </source>
</evidence>
<keyword evidence="12" id="KW-0966">Cell projection</keyword>
<keyword evidence="9" id="KW-0472">Membrane</keyword>
<dbReference type="GO" id="GO:0005886">
    <property type="term" value="C:plasma membrane"/>
    <property type="evidence" value="ECO:0007669"/>
    <property type="project" value="UniProtKB-SubCell"/>
</dbReference>
<dbReference type="OrthoDB" id="1955740at2"/>
<dbReference type="KEGG" id="cace:CACET_c20330"/>
<keyword evidence="12" id="KW-0969">Cilium</keyword>
<dbReference type="EMBL" id="CP009687">
    <property type="protein sequence ID" value="AKL95481.1"/>
    <property type="molecule type" value="Genomic_DNA"/>
</dbReference>